<sequence length="65" mass="6670">MVHVVALLMSAVMATAVLAAPMPQAPGDGKGTVCFDDFDCLIAGGKCAKDKTLLGGLLGYCQKKQ</sequence>
<evidence type="ECO:0000313" key="2">
    <source>
        <dbReference type="EMBL" id="QPH11852.1"/>
    </source>
</evidence>
<dbReference type="AlphaFoldDB" id="A0A7U3SMH1"/>
<name>A0A7U3SMH1_EPIFF</name>
<gene>
    <name evidence="2" type="ORF">C2857_003777</name>
</gene>
<feature type="chain" id="PRO_5034073662" evidence="1">
    <location>
        <begin position="20"/>
        <end position="65"/>
    </location>
</feature>
<keyword evidence="1" id="KW-0732">Signal</keyword>
<evidence type="ECO:0000313" key="3">
    <source>
        <dbReference type="Proteomes" id="UP000594364"/>
    </source>
</evidence>
<dbReference type="EMBL" id="CP031389">
    <property type="protein sequence ID" value="QPH11852.1"/>
    <property type="molecule type" value="Genomic_DNA"/>
</dbReference>
<evidence type="ECO:0000256" key="1">
    <source>
        <dbReference type="SAM" id="SignalP"/>
    </source>
</evidence>
<keyword evidence="3" id="KW-1185">Reference proteome</keyword>
<protein>
    <submittedName>
        <fullName evidence="2">Uncharacterized protein</fullName>
    </submittedName>
</protein>
<organism evidence="2 3">
    <name type="scientific">Epichloe festucae (strain Fl1)</name>
    <dbReference type="NCBI Taxonomy" id="877507"/>
    <lineage>
        <taxon>Eukaryota</taxon>
        <taxon>Fungi</taxon>
        <taxon>Dikarya</taxon>
        <taxon>Ascomycota</taxon>
        <taxon>Pezizomycotina</taxon>
        <taxon>Sordariomycetes</taxon>
        <taxon>Hypocreomycetidae</taxon>
        <taxon>Hypocreales</taxon>
        <taxon>Clavicipitaceae</taxon>
        <taxon>Epichloe</taxon>
    </lineage>
</organism>
<reference evidence="2 3" key="1">
    <citation type="journal article" date="2018" name="PLoS Genet.">
        <title>Repeat elements organise 3D genome structure and mediate transcription in the filamentous fungus Epichloe festucae.</title>
        <authorList>
            <person name="Winter D.J."/>
            <person name="Ganley A.R.D."/>
            <person name="Young C.A."/>
            <person name="Liachko I."/>
            <person name="Schardl C.L."/>
            <person name="Dupont P.Y."/>
            <person name="Berry D."/>
            <person name="Ram A."/>
            <person name="Scott B."/>
            <person name="Cox M.P."/>
        </authorList>
    </citation>
    <scope>NUCLEOTIDE SEQUENCE [LARGE SCALE GENOMIC DNA]</scope>
    <source>
        <strain evidence="2 3">Fl1</strain>
    </source>
</reference>
<proteinExistence type="predicted"/>
<dbReference type="Proteomes" id="UP000594364">
    <property type="component" value="Chromosome 5"/>
</dbReference>
<accession>A0A7U3SMH1</accession>
<feature type="signal peptide" evidence="1">
    <location>
        <begin position="1"/>
        <end position="19"/>
    </location>
</feature>